<accession>A0ABW5GVA2</accession>
<proteinExistence type="predicted"/>
<dbReference type="SUPFAM" id="SSF103473">
    <property type="entry name" value="MFS general substrate transporter"/>
    <property type="match status" value="1"/>
</dbReference>
<reference evidence="8" key="1">
    <citation type="journal article" date="2019" name="Int. J. Syst. Evol. Microbiol.">
        <title>The Global Catalogue of Microorganisms (GCM) 10K type strain sequencing project: providing services to taxonomists for standard genome sequencing and annotation.</title>
        <authorList>
            <consortium name="The Broad Institute Genomics Platform"/>
            <consortium name="The Broad Institute Genome Sequencing Center for Infectious Disease"/>
            <person name="Wu L."/>
            <person name="Ma J."/>
        </authorList>
    </citation>
    <scope>NUCLEOTIDE SEQUENCE [LARGE SCALE GENOMIC DNA]</scope>
    <source>
        <strain evidence="8">CGMCC 4.7643</strain>
    </source>
</reference>
<dbReference type="Gene3D" id="1.20.1250.20">
    <property type="entry name" value="MFS general substrate transporter like domains"/>
    <property type="match status" value="1"/>
</dbReference>
<evidence type="ECO:0000256" key="2">
    <source>
        <dbReference type="ARBA" id="ARBA00022692"/>
    </source>
</evidence>
<dbReference type="CDD" id="cd17321">
    <property type="entry name" value="MFS_MMR_MDR_like"/>
    <property type="match status" value="1"/>
</dbReference>
<feature type="transmembrane region" description="Helical" evidence="5">
    <location>
        <begin position="20"/>
        <end position="42"/>
    </location>
</feature>
<feature type="domain" description="Major facilitator superfamily (MFS) profile" evidence="6">
    <location>
        <begin position="19"/>
        <end position="459"/>
    </location>
</feature>
<feature type="transmembrane region" description="Helical" evidence="5">
    <location>
        <begin position="408"/>
        <end position="424"/>
    </location>
</feature>
<protein>
    <submittedName>
        <fullName evidence="7">MFS transporter</fullName>
    </submittedName>
</protein>
<feature type="transmembrane region" description="Helical" evidence="5">
    <location>
        <begin position="118"/>
        <end position="137"/>
    </location>
</feature>
<feature type="transmembrane region" description="Helical" evidence="5">
    <location>
        <begin position="364"/>
        <end position="387"/>
    </location>
</feature>
<dbReference type="RefSeq" id="WP_345385970.1">
    <property type="nucleotide sequence ID" value="NZ_BAABHG010000001.1"/>
</dbReference>
<dbReference type="Gene3D" id="1.20.1720.10">
    <property type="entry name" value="Multidrug resistance protein D"/>
    <property type="match status" value="1"/>
</dbReference>
<feature type="transmembrane region" description="Helical" evidence="5">
    <location>
        <begin position="54"/>
        <end position="73"/>
    </location>
</feature>
<keyword evidence="8" id="KW-1185">Reference proteome</keyword>
<evidence type="ECO:0000256" key="5">
    <source>
        <dbReference type="SAM" id="Phobius"/>
    </source>
</evidence>
<keyword evidence="3 5" id="KW-1133">Transmembrane helix</keyword>
<evidence type="ECO:0000256" key="1">
    <source>
        <dbReference type="ARBA" id="ARBA00004651"/>
    </source>
</evidence>
<dbReference type="Pfam" id="PF07690">
    <property type="entry name" value="MFS_1"/>
    <property type="match status" value="2"/>
</dbReference>
<feature type="transmembrane region" description="Helical" evidence="5">
    <location>
        <begin position="230"/>
        <end position="251"/>
    </location>
</feature>
<evidence type="ECO:0000259" key="6">
    <source>
        <dbReference type="PROSITE" id="PS50850"/>
    </source>
</evidence>
<feature type="transmembrane region" description="Helical" evidence="5">
    <location>
        <begin position="144"/>
        <end position="165"/>
    </location>
</feature>
<dbReference type="InterPro" id="IPR011701">
    <property type="entry name" value="MFS"/>
</dbReference>
<feature type="transmembrane region" description="Helical" evidence="5">
    <location>
        <begin position="263"/>
        <end position="285"/>
    </location>
</feature>
<dbReference type="InterPro" id="IPR020846">
    <property type="entry name" value="MFS_dom"/>
</dbReference>
<feature type="transmembrane region" description="Helical" evidence="5">
    <location>
        <begin position="171"/>
        <end position="193"/>
    </location>
</feature>
<dbReference type="PANTHER" id="PTHR42718:SF49">
    <property type="entry name" value="EXPORT PROTEIN"/>
    <property type="match status" value="1"/>
</dbReference>
<keyword evidence="2 5" id="KW-0812">Transmembrane</keyword>
<comment type="subcellular location">
    <subcellularLocation>
        <location evidence="1">Cell membrane</location>
        <topology evidence="1">Multi-pass membrane protein</topology>
    </subcellularLocation>
</comment>
<evidence type="ECO:0000313" key="7">
    <source>
        <dbReference type="EMBL" id="MFD2464689.1"/>
    </source>
</evidence>
<evidence type="ECO:0000256" key="4">
    <source>
        <dbReference type="ARBA" id="ARBA00023136"/>
    </source>
</evidence>
<evidence type="ECO:0000313" key="8">
    <source>
        <dbReference type="Proteomes" id="UP001597419"/>
    </source>
</evidence>
<dbReference type="EMBL" id="JBHUKU010000026">
    <property type="protein sequence ID" value="MFD2464689.1"/>
    <property type="molecule type" value="Genomic_DNA"/>
</dbReference>
<dbReference type="PANTHER" id="PTHR42718">
    <property type="entry name" value="MAJOR FACILITATOR SUPERFAMILY MULTIDRUG TRANSPORTER MFSC"/>
    <property type="match status" value="1"/>
</dbReference>
<sequence length="472" mass="47655">MRSALDLTPAPPAPASWRPLVAACLGTFLLLLYATIVTVALPRIGAELGGGFGARQWIVDVFTVALAGLLLGMGSLSDNLGRKRVYLLGLVIFGLATLACGLAGSAAVLIAARAVQGVAGAAMFATILPLVGLTYTGRARARAFAVWGTVAGAGGAVGTAAGGVLAELLGWRWIFFASLPIWVLSLALAVTSLRESDRTGKRIDFPGIATFTVAVSALTFAVINGGDRGWAAPGTVLGAAIAVVALVAFVLAERAHPAPMVPAKLFGTPAFVGVLVVAFAYYFAAFGALPVLSLWLQDTTGLSPAGTSLALTVQVVVFFLTSALISDRLHRLPPGRVLGGATVLIGLGCATGLAALAAPNWVALLPALVLTGLGAGMVSPVFPAVAIAAVPASYGGTAGAAANSSRQLGLALGIALCGTLYSGHSGSPTGAIVLVLLFCAGVALVGGVLTAWLLRPRTRDLLPVTRDVRPRT</sequence>
<dbReference type="PROSITE" id="PS50850">
    <property type="entry name" value="MFS"/>
    <property type="match status" value="1"/>
</dbReference>
<feature type="transmembrane region" description="Helical" evidence="5">
    <location>
        <begin position="430"/>
        <end position="454"/>
    </location>
</feature>
<dbReference type="InterPro" id="IPR036259">
    <property type="entry name" value="MFS_trans_sf"/>
</dbReference>
<comment type="caution">
    <text evidence="7">The sequence shown here is derived from an EMBL/GenBank/DDBJ whole genome shotgun (WGS) entry which is preliminary data.</text>
</comment>
<feature type="transmembrane region" description="Helical" evidence="5">
    <location>
        <begin position="205"/>
        <end position="224"/>
    </location>
</feature>
<feature type="transmembrane region" description="Helical" evidence="5">
    <location>
        <begin position="337"/>
        <end position="358"/>
    </location>
</feature>
<name>A0ABW5GVA2_9PSEU</name>
<feature type="transmembrane region" description="Helical" evidence="5">
    <location>
        <begin position="85"/>
        <end position="112"/>
    </location>
</feature>
<gene>
    <name evidence="7" type="ORF">ACFSYJ_39145</name>
</gene>
<dbReference type="PRINTS" id="PR01036">
    <property type="entry name" value="TCRTETB"/>
</dbReference>
<evidence type="ECO:0000256" key="3">
    <source>
        <dbReference type="ARBA" id="ARBA00022989"/>
    </source>
</evidence>
<organism evidence="7 8">
    <name type="scientific">Amycolatopsis samaneae</name>
    <dbReference type="NCBI Taxonomy" id="664691"/>
    <lineage>
        <taxon>Bacteria</taxon>
        <taxon>Bacillati</taxon>
        <taxon>Actinomycetota</taxon>
        <taxon>Actinomycetes</taxon>
        <taxon>Pseudonocardiales</taxon>
        <taxon>Pseudonocardiaceae</taxon>
        <taxon>Amycolatopsis</taxon>
    </lineage>
</organism>
<feature type="transmembrane region" description="Helical" evidence="5">
    <location>
        <begin position="305"/>
        <end position="325"/>
    </location>
</feature>
<dbReference type="Proteomes" id="UP001597419">
    <property type="component" value="Unassembled WGS sequence"/>
</dbReference>
<keyword evidence="4 5" id="KW-0472">Membrane</keyword>